<evidence type="ECO:0000259" key="6">
    <source>
        <dbReference type="Pfam" id="PF03807"/>
    </source>
</evidence>
<comment type="pathway">
    <text evidence="4">Amino-acid biosynthesis; L-proline biosynthesis; L-proline from L-glutamate 5-semialdehyde: step 1/1.</text>
</comment>
<dbReference type="SUPFAM" id="SSF51735">
    <property type="entry name" value="NAD(P)-binding Rossmann-fold domains"/>
    <property type="match status" value="1"/>
</dbReference>
<feature type="domain" description="Pyrroline-5-carboxylate reductase catalytic N-terminal" evidence="6">
    <location>
        <begin position="2"/>
        <end position="96"/>
    </location>
</feature>
<dbReference type="GO" id="GO:0004735">
    <property type="term" value="F:pyrroline-5-carboxylate reductase activity"/>
    <property type="evidence" value="ECO:0007669"/>
    <property type="project" value="UniProtKB-UniRule"/>
</dbReference>
<dbReference type="PIRSF" id="PIRSF000193">
    <property type="entry name" value="Pyrrol-5-carb_rd"/>
    <property type="match status" value="1"/>
</dbReference>
<dbReference type="InterPro" id="IPR029036">
    <property type="entry name" value="P5CR_dimer"/>
</dbReference>
<dbReference type="Pfam" id="PF03807">
    <property type="entry name" value="F420_oxidored"/>
    <property type="match status" value="1"/>
</dbReference>
<dbReference type="InterPro" id="IPR036291">
    <property type="entry name" value="NAD(P)-bd_dom_sf"/>
</dbReference>
<dbReference type="GO" id="GO:0055129">
    <property type="term" value="P:L-proline biosynthetic process"/>
    <property type="evidence" value="ECO:0007669"/>
    <property type="project" value="UniProtKB-UniRule"/>
</dbReference>
<dbReference type="EC" id="1.5.1.2" evidence="4 5"/>
<sequence>MRIAFVGAGNMASSLIAGMVAMGIDGGRISASARRPEQRELLKSCYGVDVHSSAGECAAGADVVILSVKPQVAQVTCREIAPHLSDDALILSIMAGIPVLNLLAWLNSSRTSARAIVRCMPNTPASVGFGMTALYASAAVSPSQKECAYSLMSSVGRAIWVGDECQFDAVTALSGSGPAYAYLLMEAMVEAGKELGLPSQVAETLTRQTILGAAQLASDQGRALQELRRQVTSPHGTTEAAVNLLEAQGFKSLVGRAVRGAARRSAELPLEL</sequence>
<dbReference type="GO" id="GO:0005737">
    <property type="term" value="C:cytoplasm"/>
    <property type="evidence" value="ECO:0007669"/>
    <property type="project" value="UniProtKB-SubCell"/>
</dbReference>
<keyword evidence="4" id="KW-0028">Amino-acid biosynthesis</keyword>
<comment type="catalytic activity">
    <reaction evidence="4">
        <text>L-proline + NADP(+) = (S)-1-pyrroline-5-carboxylate + NADPH + 2 H(+)</text>
        <dbReference type="Rhea" id="RHEA:14109"/>
        <dbReference type="ChEBI" id="CHEBI:15378"/>
        <dbReference type="ChEBI" id="CHEBI:17388"/>
        <dbReference type="ChEBI" id="CHEBI:57783"/>
        <dbReference type="ChEBI" id="CHEBI:58349"/>
        <dbReference type="ChEBI" id="CHEBI:60039"/>
        <dbReference type="EC" id="1.5.1.2"/>
    </reaction>
</comment>
<dbReference type="HAMAP" id="MF_01925">
    <property type="entry name" value="P5C_reductase"/>
    <property type="match status" value="1"/>
</dbReference>
<dbReference type="SUPFAM" id="SSF48179">
    <property type="entry name" value="6-phosphogluconate dehydrogenase C-terminal domain-like"/>
    <property type="match status" value="1"/>
</dbReference>
<keyword evidence="9" id="KW-1185">Reference proteome</keyword>
<dbReference type="NCBIfam" id="TIGR00112">
    <property type="entry name" value="proC"/>
    <property type="match status" value="1"/>
</dbReference>
<comment type="subcellular location">
    <subcellularLocation>
        <location evidence="4">Cytoplasm</location>
    </subcellularLocation>
</comment>
<comment type="similarity">
    <text evidence="1 4">Belongs to the pyrroline-5-carboxylate reductase family.</text>
</comment>
<proteinExistence type="inferred from homology"/>
<organism evidence="8 9">
    <name type="scientific">Ottowia beijingensis</name>
    <dbReference type="NCBI Taxonomy" id="1207057"/>
    <lineage>
        <taxon>Bacteria</taxon>
        <taxon>Pseudomonadati</taxon>
        <taxon>Pseudomonadota</taxon>
        <taxon>Betaproteobacteria</taxon>
        <taxon>Burkholderiales</taxon>
        <taxon>Comamonadaceae</taxon>
        <taxon>Ottowia</taxon>
    </lineage>
</organism>
<dbReference type="AlphaFoldDB" id="A0A853IZK2"/>
<dbReference type="FunFam" id="1.10.3730.10:FF:000001">
    <property type="entry name" value="Pyrroline-5-carboxylate reductase"/>
    <property type="match status" value="1"/>
</dbReference>
<evidence type="ECO:0000256" key="4">
    <source>
        <dbReference type="HAMAP-Rule" id="MF_01925"/>
    </source>
</evidence>
<dbReference type="PANTHER" id="PTHR11645:SF0">
    <property type="entry name" value="PYRROLINE-5-CARBOXYLATE REDUCTASE 3"/>
    <property type="match status" value="1"/>
</dbReference>
<evidence type="ECO:0000313" key="9">
    <source>
        <dbReference type="Proteomes" id="UP000589716"/>
    </source>
</evidence>
<dbReference type="Gene3D" id="3.40.50.720">
    <property type="entry name" value="NAD(P)-binding Rossmann-like Domain"/>
    <property type="match status" value="1"/>
</dbReference>
<keyword evidence="4" id="KW-0641">Proline biosynthesis</keyword>
<evidence type="ECO:0000256" key="2">
    <source>
        <dbReference type="ARBA" id="ARBA00022857"/>
    </source>
</evidence>
<dbReference type="Gene3D" id="1.10.3730.10">
    <property type="entry name" value="ProC C-terminal domain-like"/>
    <property type="match status" value="1"/>
</dbReference>
<keyword evidence="2 4" id="KW-0521">NADP</keyword>
<evidence type="ECO:0000259" key="7">
    <source>
        <dbReference type="Pfam" id="PF14748"/>
    </source>
</evidence>
<dbReference type="InterPro" id="IPR008927">
    <property type="entry name" value="6-PGluconate_DH-like_C_sf"/>
</dbReference>
<feature type="domain" description="Pyrroline-5-carboxylate reductase dimerisation" evidence="7">
    <location>
        <begin position="164"/>
        <end position="268"/>
    </location>
</feature>
<accession>A0A853IZK2</accession>
<dbReference type="Pfam" id="PF14748">
    <property type="entry name" value="P5CR_dimer"/>
    <property type="match status" value="1"/>
</dbReference>
<evidence type="ECO:0000256" key="3">
    <source>
        <dbReference type="ARBA" id="ARBA00023002"/>
    </source>
</evidence>
<protein>
    <recommendedName>
        <fullName evidence="4 5">Pyrroline-5-carboxylate reductase</fullName>
        <shortName evidence="4">P5C reductase</shortName>
        <shortName evidence="4">P5CR</shortName>
        <ecNumber evidence="4 5">1.5.1.2</ecNumber>
    </recommendedName>
    <alternativeName>
        <fullName evidence="4">PCA reductase</fullName>
    </alternativeName>
</protein>
<evidence type="ECO:0000256" key="1">
    <source>
        <dbReference type="ARBA" id="ARBA00005525"/>
    </source>
</evidence>
<evidence type="ECO:0000256" key="5">
    <source>
        <dbReference type="NCBIfam" id="TIGR00112"/>
    </source>
</evidence>
<evidence type="ECO:0000313" key="8">
    <source>
        <dbReference type="EMBL" id="NZA03320.1"/>
    </source>
</evidence>
<dbReference type="Proteomes" id="UP000589716">
    <property type="component" value="Unassembled WGS sequence"/>
</dbReference>
<dbReference type="InterPro" id="IPR028939">
    <property type="entry name" value="P5C_Rdtase_cat_N"/>
</dbReference>
<gene>
    <name evidence="4" type="primary">proC</name>
    <name evidence="8" type="ORF">H0I39_19345</name>
</gene>
<name>A0A853IZK2_9BURK</name>
<keyword evidence="3 4" id="KW-0560">Oxidoreductase</keyword>
<keyword evidence="4" id="KW-0963">Cytoplasm</keyword>
<dbReference type="PANTHER" id="PTHR11645">
    <property type="entry name" value="PYRROLINE-5-CARBOXYLATE REDUCTASE"/>
    <property type="match status" value="1"/>
</dbReference>
<dbReference type="RefSeq" id="WP_180551558.1">
    <property type="nucleotide sequence ID" value="NZ_JBHUEP010000018.1"/>
</dbReference>
<reference evidence="8 9" key="1">
    <citation type="submission" date="2020-07" db="EMBL/GenBank/DDBJ databases">
        <authorList>
            <person name="Maaloum M."/>
        </authorList>
    </citation>
    <scope>NUCLEOTIDE SEQUENCE [LARGE SCALE GENOMIC DNA]</scope>
    <source>
        <strain evidence="8 9">GCS-AN-3</strain>
    </source>
</reference>
<dbReference type="InterPro" id="IPR000304">
    <property type="entry name" value="Pyrroline-COOH_reductase"/>
</dbReference>
<dbReference type="EMBL" id="JACCKX010000001">
    <property type="protein sequence ID" value="NZA03320.1"/>
    <property type="molecule type" value="Genomic_DNA"/>
</dbReference>
<comment type="function">
    <text evidence="4">Catalyzes the reduction of 1-pyrroline-5-carboxylate (PCA) to L-proline.</text>
</comment>
<dbReference type="UniPathway" id="UPA00098">
    <property type="reaction ID" value="UER00361"/>
</dbReference>
<comment type="catalytic activity">
    <reaction evidence="4">
        <text>L-proline + NAD(+) = (S)-1-pyrroline-5-carboxylate + NADH + 2 H(+)</text>
        <dbReference type="Rhea" id="RHEA:14105"/>
        <dbReference type="ChEBI" id="CHEBI:15378"/>
        <dbReference type="ChEBI" id="CHEBI:17388"/>
        <dbReference type="ChEBI" id="CHEBI:57540"/>
        <dbReference type="ChEBI" id="CHEBI:57945"/>
        <dbReference type="ChEBI" id="CHEBI:60039"/>
        <dbReference type="EC" id="1.5.1.2"/>
    </reaction>
</comment>
<comment type="caution">
    <text evidence="8">The sequence shown here is derived from an EMBL/GenBank/DDBJ whole genome shotgun (WGS) entry which is preliminary data.</text>
</comment>